<feature type="domain" description="Plastocyanin-like" evidence="3">
    <location>
        <begin position="361"/>
        <end position="464"/>
    </location>
</feature>
<evidence type="ECO:0000259" key="4">
    <source>
        <dbReference type="Pfam" id="PF07732"/>
    </source>
</evidence>
<dbReference type="GO" id="GO:0030288">
    <property type="term" value="C:outer membrane-bounded periplasmic space"/>
    <property type="evidence" value="ECO:0007669"/>
    <property type="project" value="TreeGrafter"/>
</dbReference>
<dbReference type="Gene3D" id="2.60.40.420">
    <property type="entry name" value="Cupredoxins - blue copper proteins"/>
    <property type="match status" value="3"/>
</dbReference>
<dbReference type="GO" id="GO:0005507">
    <property type="term" value="F:copper ion binding"/>
    <property type="evidence" value="ECO:0007669"/>
    <property type="project" value="InterPro"/>
</dbReference>
<keyword evidence="6" id="KW-1185">Reference proteome</keyword>
<name>A0A1Q8ZMM3_9HYPH</name>
<dbReference type="SUPFAM" id="SSF49503">
    <property type="entry name" value="Cupredoxins"/>
    <property type="match status" value="3"/>
</dbReference>
<protein>
    <submittedName>
        <fullName evidence="5">Copper oxidase</fullName>
    </submittedName>
</protein>
<dbReference type="CDD" id="cd13861">
    <property type="entry name" value="CuRO_1_CumA_like"/>
    <property type="match status" value="1"/>
</dbReference>
<dbReference type="Pfam" id="PF07731">
    <property type="entry name" value="Cu-oxidase_2"/>
    <property type="match status" value="1"/>
</dbReference>
<gene>
    <name evidence="5" type="ORF">BJF95_19810</name>
</gene>
<dbReference type="PROSITE" id="PS00080">
    <property type="entry name" value="MULTICOPPER_OXIDASE2"/>
    <property type="match status" value="1"/>
</dbReference>
<evidence type="ECO:0000256" key="2">
    <source>
        <dbReference type="ARBA" id="ARBA00023002"/>
    </source>
</evidence>
<dbReference type="InterPro" id="IPR011706">
    <property type="entry name" value="Cu-oxidase_C"/>
</dbReference>
<dbReference type="GO" id="GO:0016491">
    <property type="term" value="F:oxidoreductase activity"/>
    <property type="evidence" value="ECO:0007669"/>
    <property type="project" value="UniProtKB-KW"/>
</dbReference>
<dbReference type="Proteomes" id="UP000186894">
    <property type="component" value="Unassembled WGS sequence"/>
</dbReference>
<dbReference type="PANTHER" id="PTHR11709">
    <property type="entry name" value="MULTI-COPPER OXIDASE"/>
    <property type="match status" value="1"/>
</dbReference>
<dbReference type="PROSITE" id="PS00079">
    <property type="entry name" value="MULTICOPPER_OXIDASE1"/>
    <property type="match status" value="1"/>
</dbReference>
<reference evidence="5 6" key="1">
    <citation type="submission" date="2016-09" db="EMBL/GenBank/DDBJ databases">
        <title>Rhizobium oryziradicis sp. nov., isolated from the root of rice.</title>
        <authorList>
            <person name="Zhao J."/>
            <person name="Zhang X."/>
        </authorList>
    </citation>
    <scope>NUCLEOTIDE SEQUENCE [LARGE SCALE GENOMIC DNA]</scope>
    <source>
        <strain evidence="5 6">N19</strain>
    </source>
</reference>
<dbReference type="InterPro" id="IPR033138">
    <property type="entry name" value="Cu_oxidase_CS"/>
</dbReference>
<dbReference type="InterPro" id="IPR011707">
    <property type="entry name" value="Cu-oxidase-like_N"/>
</dbReference>
<evidence type="ECO:0000256" key="1">
    <source>
        <dbReference type="ARBA" id="ARBA00022723"/>
    </source>
</evidence>
<feature type="domain" description="Plastocyanin-like" evidence="4">
    <location>
        <begin position="62"/>
        <end position="161"/>
    </location>
</feature>
<dbReference type="InterPro" id="IPR002355">
    <property type="entry name" value="Cu_oxidase_Cu_BS"/>
</dbReference>
<accession>A0A1Q8ZMM3</accession>
<dbReference type="OrthoDB" id="9757546at2"/>
<evidence type="ECO:0000259" key="3">
    <source>
        <dbReference type="Pfam" id="PF07731"/>
    </source>
</evidence>
<dbReference type="PANTHER" id="PTHR11709:SF2">
    <property type="entry name" value="MULTICOPPER OXIDASE LPR1"/>
    <property type="match status" value="1"/>
</dbReference>
<dbReference type="Pfam" id="PF07732">
    <property type="entry name" value="Cu-oxidase_3"/>
    <property type="match status" value="1"/>
</dbReference>
<dbReference type="RefSeq" id="WP_075640500.1">
    <property type="nucleotide sequence ID" value="NZ_MKIM01000028.1"/>
</dbReference>
<dbReference type="InterPro" id="IPR008972">
    <property type="entry name" value="Cupredoxin"/>
</dbReference>
<dbReference type="AlphaFoldDB" id="A0A1Q8ZMM3"/>
<proteinExistence type="predicted"/>
<organism evidence="5 6">
    <name type="scientific">Rhizobium oryziradicis</name>
    <dbReference type="NCBI Taxonomy" id="1867956"/>
    <lineage>
        <taxon>Bacteria</taxon>
        <taxon>Pseudomonadati</taxon>
        <taxon>Pseudomonadota</taxon>
        <taxon>Alphaproteobacteria</taxon>
        <taxon>Hyphomicrobiales</taxon>
        <taxon>Rhizobiaceae</taxon>
        <taxon>Rhizobium/Agrobacterium group</taxon>
        <taxon>Rhizobium</taxon>
    </lineage>
</organism>
<dbReference type="EMBL" id="MKIM01000028">
    <property type="protein sequence ID" value="OLP43171.1"/>
    <property type="molecule type" value="Genomic_DNA"/>
</dbReference>
<keyword evidence="2" id="KW-0560">Oxidoreductase</keyword>
<evidence type="ECO:0000313" key="5">
    <source>
        <dbReference type="EMBL" id="OLP43171.1"/>
    </source>
</evidence>
<dbReference type="STRING" id="1867956.BJF95_19810"/>
<comment type="caution">
    <text evidence="5">The sequence shown here is derived from an EMBL/GenBank/DDBJ whole genome shotgun (WGS) entry which is preliminary data.</text>
</comment>
<evidence type="ECO:0000313" key="6">
    <source>
        <dbReference type="Proteomes" id="UP000186894"/>
    </source>
</evidence>
<sequence length="465" mass="51110">MVALSRRTLLKTSAVAGIYGIGFGASRLLHAAQPEPISIEAKFTSAVIDGAHETRKMATYAVAGFKDSMPPAIRMTRDKPFAAKLINHLDDATTIHWHGLRIPNKMDGVPFLTQPYVYQGDSFDYAFTPPDAGTYWYHPHCNTMDQISTGMTGMLIVEDPNDPVFDAEIDLNLRDFRLGADGQFIALFKPRDAARAGTYGTVRTANWQVEPRYDAPSGGLVRIRMADTDVTRIYNMRLEGAEAAIVALDGQPLPDIRKLDMAVVAPGQRIDLILKMPEGEGQEARLIDVRPSTPKVIASFRAIGPSLKRSLNDVAPLSPNPFQMPDLKNAERIPLVLSATAEDAARPSICGSLGYSFWAINKKPWTGDDPDPTAPLAEMKLGKSYIIELENSTPQAHPIHLHGMNFKAIASSSRTVDPLISDTYLVLPDEKVQLALVADNPGDWLIHCHIIEHQKTGMTAYFRVT</sequence>
<keyword evidence="1" id="KW-0479">Metal-binding</keyword>
<dbReference type="InterPro" id="IPR045087">
    <property type="entry name" value="Cu-oxidase_fam"/>
</dbReference>
<dbReference type="CDD" id="cd13906">
    <property type="entry name" value="CuRO_3_CumA_like"/>
    <property type="match status" value="1"/>
</dbReference>